<dbReference type="Pfam" id="PF08546">
    <property type="entry name" value="ApbA_C"/>
    <property type="match status" value="1"/>
</dbReference>
<dbReference type="Pfam" id="PF02558">
    <property type="entry name" value="ApbA"/>
    <property type="match status" value="1"/>
</dbReference>
<dbReference type="GO" id="GO:0015940">
    <property type="term" value="P:pantothenate biosynthetic process"/>
    <property type="evidence" value="ECO:0007669"/>
    <property type="project" value="InterPro"/>
</dbReference>
<dbReference type="SUPFAM" id="SSF48179">
    <property type="entry name" value="6-phosphogluconate dehydrogenase C-terminal domain-like"/>
    <property type="match status" value="1"/>
</dbReference>
<reference evidence="13" key="1">
    <citation type="submission" date="2016-09" db="EMBL/GenBank/DDBJ databases">
        <authorList>
            <person name="Koehorst J."/>
        </authorList>
    </citation>
    <scope>NUCLEOTIDE SEQUENCE [LARGE SCALE GENOMIC DNA]</scope>
</reference>
<dbReference type="EC" id="1.1.1.169" evidence="3"/>
<comment type="similarity">
    <text evidence="2">Belongs to the ketopantoate reductase family.</text>
</comment>
<feature type="domain" description="Ketopantoate reductase N-terminal" evidence="10">
    <location>
        <begin position="70"/>
        <end position="215"/>
    </location>
</feature>
<accession>A0A1H6KHV6</accession>
<dbReference type="SUPFAM" id="SSF51735">
    <property type="entry name" value="NAD(P)-binding Rossmann-fold domains"/>
    <property type="match status" value="1"/>
</dbReference>
<evidence type="ECO:0000313" key="13">
    <source>
        <dbReference type="Proteomes" id="UP000176204"/>
    </source>
</evidence>
<dbReference type="InterPro" id="IPR013328">
    <property type="entry name" value="6PGD_dom2"/>
</dbReference>
<evidence type="ECO:0000259" key="11">
    <source>
        <dbReference type="Pfam" id="PF08546"/>
    </source>
</evidence>
<dbReference type="OrthoDB" id="9793586at2"/>
<dbReference type="GO" id="GO:0008677">
    <property type="term" value="F:2-dehydropantoate 2-reductase activity"/>
    <property type="evidence" value="ECO:0007669"/>
    <property type="project" value="UniProtKB-EC"/>
</dbReference>
<feature type="region of interest" description="Disordered" evidence="9">
    <location>
        <begin position="13"/>
        <end position="42"/>
    </location>
</feature>
<dbReference type="PANTHER" id="PTHR21708:SF26">
    <property type="entry name" value="2-DEHYDROPANTOATE 2-REDUCTASE"/>
    <property type="match status" value="1"/>
</dbReference>
<evidence type="ECO:0000256" key="4">
    <source>
        <dbReference type="ARBA" id="ARBA00019465"/>
    </source>
</evidence>
<evidence type="ECO:0000256" key="1">
    <source>
        <dbReference type="ARBA" id="ARBA00004994"/>
    </source>
</evidence>
<name>A0A1H6KHV6_9BACT</name>
<evidence type="ECO:0000256" key="5">
    <source>
        <dbReference type="ARBA" id="ARBA00022857"/>
    </source>
</evidence>
<dbReference type="InterPro" id="IPR036291">
    <property type="entry name" value="NAD(P)-bd_dom_sf"/>
</dbReference>
<evidence type="ECO:0000256" key="6">
    <source>
        <dbReference type="ARBA" id="ARBA00023002"/>
    </source>
</evidence>
<dbReference type="GO" id="GO:0005737">
    <property type="term" value="C:cytoplasm"/>
    <property type="evidence" value="ECO:0007669"/>
    <property type="project" value="TreeGrafter"/>
</dbReference>
<comment type="pathway">
    <text evidence="1">Cofactor biosynthesis; (R)-pantothenate biosynthesis; (R)-pantoate from 3-methyl-2-oxobutanoate: step 2/2.</text>
</comment>
<evidence type="ECO:0000256" key="2">
    <source>
        <dbReference type="ARBA" id="ARBA00007870"/>
    </source>
</evidence>
<dbReference type="Proteomes" id="UP000176204">
    <property type="component" value="Chromosome I"/>
</dbReference>
<dbReference type="STRING" id="1679444.PYTT_0149"/>
<proteinExistence type="inferred from homology"/>
<sequence length="371" mass="40539">MGKGKDKIAFHAPTCKNTAENKAPQPLLTHPPHPLSSHPEEKQAGRPAACWLTSGLIPCRNRATIASMRIIVLGAGALGCYYGAKLAEAGEDVSFIMRSAYEPVRKEGLHIAGKYGDIHIDHPQIYRTPEEAGKADLVILTWKTTANGQLADALPPLLHEGTKIITLQNGMGNAEALSRYIAPENIYIGLCFICAMMPTPGRIEHLEGGDIQFAPYIPSAAGLAQAEEYAALFARAGIKTRAFEQAEQIQWCKLTWNIPFNGLCLALGGISVEQLFTMPEQVERAVAIMKEVVLTAEMRGYTLPGNIVDYQMERTATMGAFIPSSAVDYNMGRPVEYEAIWGSTLAKAREVNAPVPHWEQLCADIRARLDR</sequence>
<dbReference type="KEGG" id="agl:PYTT_0149"/>
<comment type="catalytic activity">
    <reaction evidence="8">
        <text>(R)-pantoate + NADP(+) = 2-dehydropantoate + NADPH + H(+)</text>
        <dbReference type="Rhea" id="RHEA:16233"/>
        <dbReference type="ChEBI" id="CHEBI:11561"/>
        <dbReference type="ChEBI" id="CHEBI:15378"/>
        <dbReference type="ChEBI" id="CHEBI:15980"/>
        <dbReference type="ChEBI" id="CHEBI:57783"/>
        <dbReference type="ChEBI" id="CHEBI:58349"/>
        <dbReference type="EC" id="1.1.1.169"/>
    </reaction>
</comment>
<evidence type="ECO:0000259" key="10">
    <source>
        <dbReference type="Pfam" id="PF02558"/>
    </source>
</evidence>
<dbReference type="InterPro" id="IPR013752">
    <property type="entry name" value="KPA_reductase"/>
</dbReference>
<keyword evidence="5" id="KW-0521">NADP</keyword>
<dbReference type="InterPro" id="IPR051402">
    <property type="entry name" value="KPR-Related"/>
</dbReference>
<dbReference type="Gene3D" id="3.40.50.720">
    <property type="entry name" value="NAD(P)-binding Rossmann-like Domain"/>
    <property type="match status" value="1"/>
</dbReference>
<dbReference type="InterPro" id="IPR003710">
    <property type="entry name" value="ApbA"/>
</dbReference>
<organism evidence="12 13">
    <name type="scientific">Akkermansia glycaniphila</name>
    <dbReference type="NCBI Taxonomy" id="1679444"/>
    <lineage>
        <taxon>Bacteria</taxon>
        <taxon>Pseudomonadati</taxon>
        <taxon>Verrucomicrobiota</taxon>
        <taxon>Verrucomicrobiia</taxon>
        <taxon>Verrucomicrobiales</taxon>
        <taxon>Akkermansiaceae</taxon>
        <taxon>Akkermansia</taxon>
    </lineage>
</organism>
<feature type="domain" description="Ketopantoate reductase C-terminal" evidence="11">
    <location>
        <begin position="247"/>
        <end position="367"/>
    </location>
</feature>
<evidence type="ECO:0000256" key="7">
    <source>
        <dbReference type="ARBA" id="ARBA00032024"/>
    </source>
</evidence>
<dbReference type="EMBL" id="LT629973">
    <property type="protein sequence ID" value="SEH71092.1"/>
    <property type="molecule type" value="Genomic_DNA"/>
</dbReference>
<keyword evidence="13" id="KW-1185">Reference proteome</keyword>
<evidence type="ECO:0000313" key="12">
    <source>
        <dbReference type="EMBL" id="SEH71092.1"/>
    </source>
</evidence>
<gene>
    <name evidence="12" type="ORF">PYTT_0149</name>
</gene>
<evidence type="ECO:0000256" key="8">
    <source>
        <dbReference type="ARBA" id="ARBA00048793"/>
    </source>
</evidence>
<dbReference type="InterPro" id="IPR008927">
    <property type="entry name" value="6-PGluconate_DH-like_C_sf"/>
</dbReference>
<dbReference type="AlphaFoldDB" id="A0A1H6KHV6"/>
<protein>
    <recommendedName>
        <fullName evidence="4">2-dehydropantoate 2-reductase</fullName>
        <ecNumber evidence="3">1.1.1.169</ecNumber>
    </recommendedName>
    <alternativeName>
        <fullName evidence="7">Ketopantoate reductase</fullName>
    </alternativeName>
</protein>
<keyword evidence="6" id="KW-0560">Oxidoreductase</keyword>
<dbReference type="InterPro" id="IPR013332">
    <property type="entry name" value="KPR_N"/>
</dbReference>
<evidence type="ECO:0000256" key="3">
    <source>
        <dbReference type="ARBA" id="ARBA00013014"/>
    </source>
</evidence>
<dbReference type="PANTHER" id="PTHR21708">
    <property type="entry name" value="PROBABLE 2-DEHYDROPANTOATE 2-REDUCTASE"/>
    <property type="match status" value="1"/>
</dbReference>
<dbReference type="Gene3D" id="1.10.1040.10">
    <property type="entry name" value="N-(1-d-carboxylethyl)-l-norvaline Dehydrogenase, domain 2"/>
    <property type="match status" value="1"/>
</dbReference>
<evidence type="ECO:0000256" key="9">
    <source>
        <dbReference type="SAM" id="MobiDB-lite"/>
    </source>
</evidence>
<dbReference type="NCBIfam" id="TIGR00745">
    <property type="entry name" value="apbA_panE"/>
    <property type="match status" value="1"/>
</dbReference>